<reference evidence="2" key="1">
    <citation type="submission" date="2013-09" db="EMBL/GenBank/DDBJ databases">
        <title>Corchorus olitorius genome sequencing.</title>
        <authorList>
            <person name="Alam M."/>
            <person name="Haque M.S."/>
            <person name="Islam M.S."/>
            <person name="Emdad E.M."/>
            <person name="Islam M.M."/>
            <person name="Ahmed B."/>
            <person name="Halim A."/>
            <person name="Hossen Q.M.M."/>
            <person name="Hossain M.Z."/>
            <person name="Ahmed R."/>
            <person name="Khan M.M."/>
            <person name="Islam R."/>
            <person name="Rashid M.M."/>
            <person name="Khan S.A."/>
            <person name="Rahman M.S."/>
            <person name="Alam M."/>
            <person name="Yahiya A.S."/>
            <person name="Khan M.S."/>
            <person name="Azam M.S."/>
            <person name="Haque T."/>
            <person name="Lashkar M.Z.H."/>
            <person name="Akhand A.I."/>
            <person name="Morshed G."/>
            <person name="Roy S."/>
            <person name="Uddin K.S."/>
            <person name="Rabeya T."/>
            <person name="Hossain A.S."/>
            <person name="Chowdhury A."/>
            <person name="Snigdha A.R."/>
            <person name="Mortoza M.S."/>
            <person name="Matin S.A."/>
            <person name="Hoque S.M.E."/>
            <person name="Islam M.K."/>
            <person name="Roy D.K."/>
            <person name="Haider R."/>
            <person name="Moosa M.M."/>
            <person name="Elias S.M."/>
            <person name="Hasan A.M."/>
            <person name="Jahan S."/>
            <person name="Shafiuddin M."/>
            <person name="Mahmood N."/>
            <person name="Shommy N.S."/>
        </authorList>
    </citation>
    <scope>NUCLEOTIDE SEQUENCE [LARGE SCALE GENOMIC DNA]</scope>
    <source>
        <strain evidence="2">cv. O-4</strain>
    </source>
</reference>
<organism evidence="1 2">
    <name type="scientific">Corchorus olitorius</name>
    <dbReference type="NCBI Taxonomy" id="93759"/>
    <lineage>
        <taxon>Eukaryota</taxon>
        <taxon>Viridiplantae</taxon>
        <taxon>Streptophyta</taxon>
        <taxon>Embryophyta</taxon>
        <taxon>Tracheophyta</taxon>
        <taxon>Spermatophyta</taxon>
        <taxon>Magnoliopsida</taxon>
        <taxon>eudicotyledons</taxon>
        <taxon>Gunneridae</taxon>
        <taxon>Pentapetalae</taxon>
        <taxon>rosids</taxon>
        <taxon>malvids</taxon>
        <taxon>Malvales</taxon>
        <taxon>Malvaceae</taxon>
        <taxon>Grewioideae</taxon>
        <taxon>Apeibeae</taxon>
        <taxon>Corchorus</taxon>
    </lineage>
</organism>
<name>A0A1R3GAX4_9ROSI</name>
<keyword evidence="2" id="KW-1185">Reference proteome</keyword>
<dbReference type="AlphaFoldDB" id="A0A1R3GAX4"/>
<protein>
    <submittedName>
        <fullName evidence="1">Uncharacterized protein</fullName>
    </submittedName>
</protein>
<proteinExistence type="predicted"/>
<sequence>MAYGAIHFFIRSIFIQNGVVCDKAISESFEA</sequence>
<comment type="caution">
    <text evidence="1">The sequence shown here is derived from an EMBL/GenBank/DDBJ whole genome shotgun (WGS) entry which is preliminary data.</text>
</comment>
<accession>A0A1R3GAX4</accession>
<evidence type="ECO:0000313" key="2">
    <source>
        <dbReference type="Proteomes" id="UP000187203"/>
    </source>
</evidence>
<gene>
    <name evidence="1" type="ORF">COLO4_36171</name>
</gene>
<evidence type="ECO:0000313" key="1">
    <source>
        <dbReference type="EMBL" id="OMO55150.1"/>
    </source>
</evidence>
<dbReference type="EMBL" id="AWUE01023034">
    <property type="protein sequence ID" value="OMO55150.1"/>
    <property type="molecule type" value="Genomic_DNA"/>
</dbReference>
<dbReference type="Proteomes" id="UP000187203">
    <property type="component" value="Unassembled WGS sequence"/>
</dbReference>